<organism evidence="1 2">
    <name type="scientific">Succiniclasticum ruminis</name>
    <dbReference type="NCBI Taxonomy" id="40841"/>
    <lineage>
        <taxon>Bacteria</taxon>
        <taxon>Bacillati</taxon>
        <taxon>Bacillota</taxon>
        <taxon>Negativicutes</taxon>
        <taxon>Acidaminococcales</taxon>
        <taxon>Acidaminococcaceae</taxon>
        <taxon>Succiniclasticum</taxon>
    </lineage>
</organism>
<sequence>MKQIDWNKFTITDNLLFQRVMRDKNLCKYLIEHILNIRIRDIQYLETEKTLSGQLGKKGIRLDVYLEDKQGSVLRKNGLNEFVRLTRAFCEWQGNGLKAQRGYVERH</sequence>
<reference evidence="2" key="1">
    <citation type="submission" date="2016-10" db="EMBL/GenBank/DDBJ databases">
        <authorList>
            <person name="Varghese N."/>
            <person name="Submissions S."/>
        </authorList>
    </citation>
    <scope>NUCLEOTIDE SEQUENCE [LARGE SCALE GENOMIC DNA]</scope>
    <source>
        <strain evidence="2">DSM 11005</strain>
    </source>
</reference>
<dbReference type="AlphaFoldDB" id="A0A1G6NBF8"/>
<gene>
    <name evidence="1" type="ORF">SAMN04487864_11315</name>
</gene>
<evidence type="ECO:0000313" key="2">
    <source>
        <dbReference type="Proteomes" id="UP000198943"/>
    </source>
</evidence>
<name>A0A1G6NBF8_9FIRM</name>
<protein>
    <recommendedName>
        <fullName evidence="3">PD-(D/E)XK nuclease family transposase</fullName>
    </recommendedName>
</protein>
<evidence type="ECO:0008006" key="3">
    <source>
        <dbReference type="Google" id="ProtNLM"/>
    </source>
</evidence>
<dbReference type="Proteomes" id="UP000198943">
    <property type="component" value="Unassembled WGS sequence"/>
</dbReference>
<dbReference type="RefSeq" id="WP_093730874.1">
    <property type="nucleotide sequence ID" value="NZ_FMYW01000013.1"/>
</dbReference>
<dbReference type="OrthoDB" id="9775482at2"/>
<proteinExistence type="predicted"/>
<accession>A0A1G6NBF8</accession>
<dbReference type="EMBL" id="FMYW01000013">
    <property type="protein sequence ID" value="SDC65142.1"/>
    <property type="molecule type" value="Genomic_DNA"/>
</dbReference>
<keyword evidence="2" id="KW-1185">Reference proteome</keyword>
<evidence type="ECO:0000313" key="1">
    <source>
        <dbReference type="EMBL" id="SDC65142.1"/>
    </source>
</evidence>